<keyword evidence="4" id="KW-0805">Transcription regulation</keyword>
<evidence type="ECO:0000256" key="6">
    <source>
        <dbReference type="ARBA" id="ARBA00023159"/>
    </source>
</evidence>
<dbReference type="FunFam" id="1.10.30.10:FF:000001">
    <property type="entry name" value="transcription factor 7 isoform X2"/>
    <property type="match status" value="1"/>
</dbReference>
<organism evidence="12 13">
    <name type="scientific">Dimorphilus gyrociliatus</name>
    <dbReference type="NCBI Taxonomy" id="2664684"/>
    <lineage>
        <taxon>Eukaryota</taxon>
        <taxon>Metazoa</taxon>
        <taxon>Spiralia</taxon>
        <taxon>Lophotrochozoa</taxon>
        <taxon>Annelida</taxon>
        <taxon>Polychaeta</taxon>
        <taxon>Polychaeta incertae sedis</taxon>
        <taxon>Dinophilidae</taxon>
        <taxon>Dimorphilus</taxon>
    </lineage>
</organism>
<comment type="subcellular location">
    <subcellularLocation>
        <location evidence="1">Nucleus</location>
    </subcellularLocation>
</comment>
<dbReference type="InterPro" id="IPR036910">
    <property type="entry name" value="HMG_box_dom_sf"/>
</dbReference>
<feature type="compositionally biased region" description="Acidic residues" evidence="10">
    <location>
        <begin position="367"/>
        <end position="377"/>
    </location>
</feature>
<feature type="region of interest" description="Disordered" evidence="10">
    <location>
        <begin position="19"/>
        <end position="43"/>
    </location>
</feature>
<evidence type="ECO:0000256" key="4">
    <source>
        <dbReference type="ARBA" id="ARBA00023015"/>
    </source>
</evidence>
<dbReference type="AlphaFoldDB" id="A0A7I8W6B2"/>
<dbReference type="Pfam" id="PF00505">
    <property type="entry name" value="HMG_box"/>
    <property type="match status" value="1"/>
</dbReference>
<feature type="compositionally biased region" description="Polar residues" evidence="10">
    <location>
        <begin position="19"/>
        <end position="32"/>
    </location>
</feature>
<dbReference type="GO" id="GO:0000978">
    <property type="term" value="F:RNA polymerase II cis-regulatory region sequence-specific DNA binding"/>
    <property type="evidence" value="ECO:0007669"/>
    <property type="project" value="TreeGrafter"/>
</dbReference>
<evidence type="ECO:0000313" key="12">
    <source>
        <dbReference type="EMBL" id="CAD5123784.1"/>
    </source>
</evidence>
<comment type="caution">
    <text evidence="12">The sequence shown here is derived from an EMBL/GenBank/DDBJ whole genome shotgun (WGS) entry which is preliminary data.</text>
</comment>
<protein>
    <submittedName>
        <fullName evidence="12">DgyrCDS12093</fullName>
    </submittedName>
</protein>
<reference evidence="12 13" key="1">
    <citation type="submission" date="2020-08" db="EMBL/GenBank/DDBJ databases">
        <authorList>
            <person name="Hejnol A."/>
        </authorList>
    </citation>
    <scope>NUCLEOTIDE SEQUENCE [LARGE SCALE GENOMIC DNA]</scope>
</reference>
<feature type="compositionally biased region" description="Polar residues" evidence="10">
    <location>
        <begin position="406"/>
        <end position="418"/>
    </location>
</feature>
<feature type="domain" description="HMG box" evidence="11">
    <location>
        <begin position="226"/>
        <end position="294"/>
    </location>
</feature>
<keyword evidence="6" id="KW-0010">Activator</keyword>
<dbReference type="GO" id="GO:0060070">
    <property type="term" value="P:canonical Wnt signaling pathway"/>
    <property type="evidence" value="ECO:0007669"/>
    <property type="project" value="TreeGrafter"/>
</dbReference>
<dbReference type="SMART" id="SM00398">
    <property type="entry name" value="HMG"/>
    <property type="match status" value="1"/>
</dbReference>
<name>A0A7I8W6B2_9ANNE</name>
<dbReference type="OrthoDB" id="2307332at2759"/>
<accession>A0A7I8W6B2</accession>
<evidence type="ECO:0000256" key="3">
    <source>
        <dbReference type="ARBA" id="ARBA00022687"/>
    </source>
</evidence>
<dbReference type="CDD" id="cd21996">
    <property type="entry name" value="HMG-box_TCF7-like"/>
    <property type="match status" value="1"/>
</dbReference>
<dbReference type="PROSITE" id="PS50118">
    <property type="entry name" value="HMG_BOX_2"/>
    <property type="match status" value="1"/>
</dbReference>
<dbReference type="Gene3D" id="1.10.30.10">
    <property type="entry name" value="High mobility group box domain"/>
    <property type="match status" value="1"/>
</dbReference>
<evidence type="ECO:0000256" key="8">
    <source>
        <dbReference type="ARBA" id="ARBA00023242"/>
    </source>
</evidence>
<evidence type="ECO:0000256" key="9">
    <source>
        <dbReference type="PROSITE-ProRule" id="PRU00267"/>
    </source>
</evidence>
<gene>
    <name evidence="12" type="ORF">DGYR_LOCUS11419</name>
</gene>
<dbReference type="SMART" id="SM01366">
    <property type="entry name" value="c-clamp"/>
    <property type="match status" value="1"/>
</dbReference>
<feature type="compositionally biased region" description="Polar residues" evidence="10">
    <location>
        <begin position="313"/>
        <end position="328"/>
    </location>
</feature>
<keyword evidence="8 9" id="KW-0539">Nucleus</keyword>
<keyword evidence="13" id="KW-1185">Reference proteome</keyword>
<feature type="region of interest" description="Disordered" evidence="10">
    <location>
        <begin position="367"/>
        <end position="424"/>
    </location>
</feature>
<dbReference type="GO" id="GO:0000785">
    <property type="term" value="C:chromatin"/>
    <property type="evidence" value="ECO:0007669"/>
    <property type="project" value="TreeGrafter"/>
</dbReference>
<evidence type="ECO:0000256" key="5">
    <source>
        <dbReference type="ARBA" id="ARBA00023125"/>
    </source>
</evidence>
<dbReference type="PANTHER" id="PTHR10373">
    <property type="entry name" value="TRANSCRIPTION FACTOR 7 FAMILY MEMBER"/>
    <property type="match status" value="1"/>
</dbReference>
<keyword evidence="3" id="KW-0879">Wnt signaling pathway</keyword>
<keyword evidence="7" id="KW-0804">Transcription</keyword>
<keyword evidence="5 9" id="KW-0238">DNA-binding</keyword>
<feature type="DNA-binding region" description="HMG box" evidence="9">
    <location>
        <begin position="226"/>
        <end position="294"/>
    </location>
</feature>
<feature type="compositionally biased region" description="Low complexity" evidence="10">
    <location>
        <begin position="380"/>
        <end position="396"/>
    </location>
</feature>
<evidence type="ECO:0000256" key="1">
    <source>
        <dbReference type="ARBA" id="ARBA00004123"/>
    </source>
</evidence>
<dbReference type="GO" id="GO:0000981">
    <property type="term" value="F:DNA-binding transcription factor activity, RNA polymerase II-specific"/>
    <property type="evidence" value="ECO:0007669"/>
    <property type="project" value="TreeGrafter"/>
</dbReference>
<dbReference type="GO" id="GO:1990907">
    <property type="term" value="C:beta-catenin-TCF complex"/>
    <property type="evidence" value="ECO:0007669"/>
    <property type="project" value="TreeGrafter"/>
</dbReference>
<comment type="similarity">
    <text evidence="2">Belongs to the TCF/LEF family.</text>
</comment>
<dbReference type="SUPFAM" id="SSF47095">
    <property type="entry name" value="HMG-box"/>
    <property type="match status" value="1"/>
</dbReference>
<evidence type="ECO:0000256" key="2">
    <source>
        <dbReference type="ARBA" id="ARBA00006569"/>
    </source>
</evidence>
<dbReference type="InterPro" id="IPR009071">
    <property type="entry name" value="HMG_box_dom"/>
</dbReference>
<dbReference type="InterPro" id="IPR024940">
    <property type="entry name" value="TCF/LEF"/>
</dbReference>
<feature type="region of interest" description="Disordered" evidence="10">
    <location>
        <begin position="170"/>
        <end position="224"/>
    </location>
</feature>
<evidence type="ECO:0000256" key="7">
    <source>
        <dbReference type="ARBA" id="ARBA00023163"/>
    </source>
</evidence>
<dbReference type="PANTHER" id="PTHR10373:SF38">
    <property type="entry name" value="PROTEIN PANGOLIN, ISOFORM J"/>
    <property type="match status" value="1"/>
</dbReference>
<feature type="compositionally biased region" description="Low complexity" evidence="10">
    <location>
        <begin position="207"/>
        <end position="216"/>
    </location>
</feature>
<feature type="region of interest" description="Disordered" evidence="10">
    <location>
        <begin position="300"/>
        <end position="328"/>
    </location>
</feature>
<evidence type="ECO:0000313" key="13">
    <source>
        <dbReference type="Proteomes" id="UP000549394"/>
    </source>
</evidence>
<dbReference type="EMBL" id="CAJFCJ010000019">
    <property type="protein sequence ID" value="CAD5123784.1"/>
    <property type="molecule type" value="Genomic_DNA"/>
</dbReference>
<evidence type="ECO:0000259" key="11">
    <source>
        <dbReference type="PROSITE" id="PS50118"/>
    </source>
</evidence>
<sequence>MTRVWPVVATQCVRDAQQQPGNAASIRNQNIKGSGRHQRMENSGSPVWLRAQAFRAFLQRFTDLYYKYTVAQGGRVGSFSAHSSNPFGVYGYDHLASPPPAHMGIPPVHIDPKTGLPRPPMYGLPPPPTGHLSALYPELSSWHSPPGSPFSASSLRNPYHTTLANSPLARFSPPGLLPPPGIHPSVHSSHQGLLKCENDGSRLNGDAGSSGTSTASEDQKPRRPYVKKPLNAFMLFMKEMRQKVVEECTLKESAAINQILGRKWHALDRAEQAKYYDMARKEKELHMQLYPGWSARDNYATHTKKKKRKRASEGQSAGNQSINSDYGNSQAKKCRARFGVEQQSQWCKPCRRKKKCIRFLTGDEEVGGSDLDSDACDELSVASPSSSEAPASPRPSVDGEHPLALTSKTPGPSLTPTRQPLLAT</sequence>
<dbReference type="Proteomes" id="UP000549394">
    <property type="component" value="Unassembled WGS sequence"/>
</dbReference>
<proteinExistence type="inferred from homology"/>
<evidence type="ECO:0000256" key="10">
    <source>
        <dbReference type="SAM" id="MobiDB-lite"/>
    </source>
</evidence>